<dbReference type="AlphaFoldDB" id="A0AA93ATI2"/>
<comment type="caution">
    <text evidence="1">The sequence shown here is derived from an EMBL/GenBank/DDBJ whole genome shotgun (WGS) entry which is preliminary data.</text>
</comment>
<organism evidence="1 2">
    <name type="scientific">Pectobacterium aquaticum</name>
    <dbReference type="NCBI Taxonomy" id="2204145"/>
    <lineage>
        <taxon>Bacteria</taxon>
        <taxon>Pseudomonadati</taxon>
        <taxon>Pseudomonadota</taxon>
        <taxon>Gammaproteobacteria</taxon>
        <taxon>Enterobacterales</taxon>
        <taxon>Pectobacteriaceae</taxon>
        <taxon>Pectobacterium</taxon>
    </lineage>
</organism>
<gene>
    <name evidence="1" type="ORF">DMB84_000180</name>
</gene>
<proteinExistence type="predicted"/>
<evidence type="ECO:0000313" key="1">
    <source>
        <dbReference type="EMBL" id="RRO25517.1"/>
    </source>
</evidence>
<accession>A0AA93ATI2</accession>
<protein>
    <submittedName>
        <fullName evidence="1">Uncharacterized protein</fullName>
    </submittedName>
</protein>
<dbReference type="Proteomes" id="UP000256540">
    <property type="component" value="Unassembled WGS sequence"/>
</dbReference>
<dbReference type="EMBL" id="QHJS02000001">
    <property type="protein sequence ID" value="RRO25517.1"/>
    <property type="molecule type" value="Genomic_DNA"/>
</dbReference>
<evidence type="ECO:0000313" key="2">
    <source>
        <dbReference type="Proteomes" id="UP000256540"/>
    </source>
</evidence>
<name>A0AA93ATI2_9GAMM</name>
<reference evidence="1 2" key="1">
    <citation type="submission" date="2018-11" db="EMBL/GenBank/DDBJ databases">
        <title>Draft genome sequences of proposed Pectobacterium aquaticum sp. nov. isolated in France from fresh water.</title>
        <authorList>
            <person name="Pedron J."/>
            <person name="Barny M.A."/>
        </authorList>
    </citation>
    <scope>NUCLEOTIDE SEQUENCE [LARGE SCALE GENOMIC DNA]</scope>
    <source>
        <strain evidence="1 2">A127-S21-F16</strain>
    </source>
</reference>
<sequence>MRDNTVIFMLPRSTRPTRGGSNATRPVTPRLLAEIMPLRGSFVGIRLNGPLATRSRRGASFRRIHAAHPKPAISSA</sequence>